<evidence type="ECO:0000313" key="1">
    <source>
        <dbReference type="EMBL" id="BAT76142.1"/>
    </source>
</evidence>
<evidence type="ECO:0000313" key="2">
    <source>
        <dbReference type="Proteomes" id="UP000291084"/>
    </source>
</evidence>
<dbReference type="Proteomes" id="UP000291084">
    <property type="component" value="Chromosome 1"/>
</dbReference>
<dbReference type="EMBL" id="AP015034">
    <property type="protein sequence ID" value="BAT76142.1"/>
    <property type="molecule type" value="Genomic_DNA"/>
</dbReference>
<name>A0A0S3R6D0_PHAAN</name>
<reference evidence="1 2" key="1">
    <citation type="journal article" date="2015" name="Sci. Rep.">
        <title>The power of single molecule real-time sequencing technology in the de novo assembly of a eukaryotic genome.</title>
        <authorList>
            <person name="Sakai H."/>
            <person name="Naito K."/>
            <person name="Ogiso-Tanaka E."/>
            <person name="Takahashi Y."/>
            <person name="Iseki K."/>
            <person name="Muto C."/>
            <person name="Satou K."/>
            <person name="Teruya K."/>
            <person name="Shiroma A."/>
            <person name="Shimoji M."/>
            <person name="Hirano T."/>
            <person name="Itoh T."/>
            <person name="Kaga A."/>
            <person name="Tomooka N."/>
        </authorList>
    </citation>
    <scope>NUCLEOTIDE SEQUENCE [LARGE SCALE GENOMIC DNA]</scope>
    <source>
        <strain evidence="2">cv. Shumari</strain>
    </source>
</reference>
<sequence length="69" mass="7313">RIPPSPSSSFFIHQTIRLHPHLPPSPSLSSSHAWSHGRKANICSLSCFSNGPCQPPLPPSGGNSGVLFV</sequence>
<protein>
    <submittedName>
        <fullName evidence="1">Uncharacterized protein</fullName>
    </submittedName>
</protein>
<keyword evidence="2" id="KW-1185">Reference proteome</keyword>
<proteinExistence type="predicted"/>
<feature type="non-terminal residue" evidence="1">
    <location>
        <position position="1"/>
    </location>
</feature>
<organism evidence="1 2">
    <name type="scientific">Vigna angularis var. angularis</name>
    <dbReference type="NCBI Taxonomy" id="157739"/>
    <lineage>
        <taxon>Eukaryota</taxon>
        <taxon>Viridiplantae</taxon>
        <taxon>Streptophyta</taxon>
        <taxon>Embryophyta</taxon>
        <taxon>Tracheophyta</taxon>
        <taxon>Spermatophyta</taxon>
        <taxon>Magnoliopsida</taxon>
        <taxon>eudicotyledons</taxon>
        <taxon>Gunneridae</taxon>
        <taxon>Pentapetalae</taxon>
        <taxon>rosids</taxon>
        <taxon>fabids</taxon>
        <taxon>Fabales</taxon>
        <taxon>Fabaceae</taxon>
        <taxon>Papilionoideae</taxon>
        <taxon>50 kb inversion clade</taxon>
        <taxon>NPAAA clade</taxon>
        <taxon>indigoferoid/millettioid clade</taxon>
        <taxon>Phaseoleae</taxon>
        <taxon>Vigna</taxon>
    </lineage>
</organism>
<gene>
    <name evidence="1" type="primary">Vigan.01G410500</name>
    <name evidence="1" type="ORF">VIGAN_01410500</name>
</gene>
<accession>A0A0S3R6D0</accession>
<dbReference type="AlphaFoldDB" id="A0A0S3R6D0"/>